<dbReference type="AlphaFoldDB" id="A0A1D1UYQ7"/>
<keyword evidence="2" id="KW-0472">Membrane</keyword>
<evidence type="ECO:0000256" key="1">
    <source>
        <dbReference type="SAM" id="MobiDB-lite"/>
    </source>
</evidence>
<feature type="compositionally biased region" description="Basic and acidic residues" evidence="1">
    <location>
        <begin position="382"/>
        <end position="394"/>
    </location>
</feature>
<keyword evidence="2" id="KW-1133">Transmembrane helix</keyword>
<keyword evidence="4" id="KW-1185">Reference proteome</keyword>
<name>A0A1D1UYQ7_RAMVA</name>
<sequence>MSLFFCCKQRGGAMMILLAIGGLYVVTMIGLLIYFLMALGVLEQSPIRFYSKGGKALRISLTVGTVLFTGGLMAGSALMIVSSTEYAGSLATTTAMVDAAFRDLMSYVLNTYDQIFDDKIGIAENGFQVMQANLSDQMSAQGSIMRAKVKTAVEKQSYMLTFNQRLKDFDTVYNTTKTAFDKLSVGVTGTFAAINNVNRDASVQGQRMDAIILDSNCKDLICTKDGIGGSKSLSQKFSNTDAFDLSATLQTFKKQMDNVQKIIKSLDPLSSISAALAIGLFTTPNFKDAVLLKLLTYKTVLLKTDLANIKTKFLDPMRPKVEAWRMMTQKYVDPSVSSNMKHCGWVIRFSILHHMHPFICRSRSRTGVLQARSKTSSSQKQSGDRRYPTDSSSVHDSRLFVGCDDCNCLLNGLRVTAGRSSMWSAKR</sequence>
<gene>
    <name evidence="3" type="primary">RvY_03580</name>
    <name evidence="3" type="synonym">RvY_03580.2</name>
    <name evidence="3" type="ORF">RvY_03580-2</name>
</gene>
<feature type="compositionally biased region" description="Polar residues" evidence="1">
    <location>
        <begin position="372"/>
        <end position="381"/>
    </location>
</feature>
<evidence type="ECO:0000256" key="2">
    <source>
        <dbReference type="SAM" id="Phobius"/>
    </source>
</evidence>
<organism evidence="3 4">
    <name type="scientific">Ramazzottius varieornatus</name>
    <name type="common">Water bear</name>
    <name type="synonym">Tardigrade</name>
    <dbReference type="NCBI Taxonomy" id="947166"/>
    <lineage>
        <taxon>Eukaryota</taxon>
        <taxon>Metazoa</taxon>
        <taxon>Ecdysozoa</taxon>
        <taxon>Tardigrada</taxon>
        <taxon>Eutardigrada</taxon>
        <taxon>Parachela</taxon>
        <taxon>Hypsibioidea</taxon>
        <taxon>Ramazzottiidae</taxon>
        <taxon>Ramazzottius</taxon>
    </lineage>
</organism>
<evidence type="ECO:0000313" key="4">
    <source>
        <dbReference type="Proteomes" id="UP000186922"/>
    </source>
</evidence>
<dbReference type="EMBL" id="BDGG01000002">
    <property type="protein sequence ID" value="GAU91298.1"/>
    <property type="molecule type" value="Genomic_DNA"/>
</dbReference>
<proteinExistence type="predicted"/>
<accession>A0A1D1UYQ7</accession>
<feature type="transmembrane region" description="Helical" evidence="2">
    <location>
        <begin position="57"/>
        <end position="81"/>
    </location>
</feature>
<protein>
    <submittedName>
        <fullName evidence="3">Uncharacterized protein</fullName>
    </submittedName>
</protein>
<keyword evidence="2" id="KW-0812">Transmembrane</keyword>
<dbReference type="Proteomes" id="UP000186922">
    <property type="component" value="Unassembled WGS sequence"/>
</dbReference>
<comment type="caution">
    <text evidence="3">The sequence shown here is derived from an EMBL/GenBank/DDBJ whole genome shotgun (WGS) entry which is preliminary data.</text>
</comment>
<evidence type="ECO:0000313" key="3">
    <source>
        <dbReference type="EMBL" id="GAU91298.1"/>
    </source>
</evidence>
<reference evidence="3 4" key="1">
    <citation type="journal article" date="2016" name="Nat. Commun.">
        <title>Extremotolerant tardigrade genome and improved radiotolerance of human cultured cells by tardigrade-unique protein.</title>
        <authorList>
            <person name="Hashimoto T."/>
            <person name="Horikawa D.D."/>
            <person name="Saito Y."/>
            <person name="Kuwahara H."/>
            <person name="Kozuka-Hata H."/>
            <person name="Shin-I T."/>
            <person name="Minakuchi Y."/>
            <person name="Ohishi K."/>
            <person name="Motoyama A."/>
            <person name="Aizu T."/>
            <person name="Enomoto A."/>
            <person name="Kondo K."/>
            <person name="Tanaka S."/>
            <person name="Hara Y."/>
            <person name="Koshikawa S."/>
            <person name="Sagara H."/>
            <person name="Miura T."/>
            <person name="Yokobori S."/>
            <person name="Miyagawa K."/>
            <person name="Suzuki Y."/>
            <person name="Kubo T."/>
            <person name="Oyama M."/>
            <person name="Kohara Y."/>
            <person name="Fujiyama A."/>
            <person name="Arakawa K."/>
            <person name="Katayama T."/>
            <person name="Toyoda A."/>
            <person name="Kunieda T."/>
        </authorList>
    </citation>
    <scope>NUCLEOTIDE SEQUENCE [LARGE SCALE GENOMIC DNA]</scope>
    <source>
        <strain evidence="3 4">YOKOZUNA-1</strain>
    </source>
</reference>
<feature type="region of interest" description="Disordered" evidence="1">
    <location>
        <begin position="370"/>
        <end position="394"/>
    </location>
</feature>
<feature type="transmembrane region" description="Helical" evidence="2">
    <location>
        <begin position="12"/>
        <end position="37"/>
    </location>
</feature>